<organism evidence="1 2">
    <name type="scientific">Nonomuraea africana</name>
    <dbReference type="NCBI Taxonomy" id="46171"/>
    <lineage>
        <taxon>Bacteria</taxon>
        <taxon>Bacillati</taxon>
        <taxon>Actinomycetota</taxon>
        <taxon>Actinomycetes</taxon>
        <taxon>Streptosporangiales</taxon>
        <taxon>Streptosporangiaceae</taxon>
        <taxon>Nonomuraea</taxon>
    </lineage>
</organism>
<evidence type="ECO:0008006" key="3">
    <source>
        <dbReference type="Google" id="ProtNLM"/>
    </source>
</evidence>
<sequence>MAALIGAFLVQAPATAHSTSSSAGTYRGEGDSLVRIPVTTKPSIVKITHQGEGHFAVWTLKPSGDKQDLVANTVGDHKGTSAFNTRSGGKVRALSVTADGVWTLQVLPITSARSWAVNAKGAGADVIRLAKPSTGLRRLTIRHSGEGHFAVWALSNDGRLKHLLVNKVGDYRGSVALPPGSRYATITADGAWSITRK</sequence>
<dbReference type="EMBL" id="JADBEF010000001">
    <property type="protein sequence ID" value="MBE1564659.1"/>
    <property type="molecule type" value="Genomic_DNA"/>
</dbReference>
<evidence type="ECO:0000313" key="2">
    <source>
        <dbReference type="Proteomes" id="UP000661607"/>
    </source>
</evidence>
<dbReference type="RefSeq" id="WP_192778991.1">
    <property type="nucleotide sequence ID" value="NZ_JADBEF010000001.1"/>
</dbReference>
<gene>
    <name evidence="1" type="ORF">H4W81_007438</name>
</gene>
<proteinExistence type="predicted"/>
<comment type="caution">
    <text evidence="1">The sequence shown here is derived from an EMBL/GenBank/DDBJ whole genome shotgun (WGS) entry which is preliminary data.</text>
</comment>
<name>A0ABR9KRK6_9ACTN</name>
<accession>A0ABR9KRK6</accession>
<dbReference type="Proteomes" id="UP000661607">
    <property type="component" value="Unassembled WGS sequence"/>
</dbReference>
<evidence type="ECO:0000313" key="1">
    <source>
        <dbReference type="EMBL" id="MBE1564659.1"/>
    </source>
</evidence>
<keyword evidence="2" id="KW-1185">Reference proteome</keyword>
<reference evidence="1 2" key="1">
    <citation type="submission" date="2020-10" db="EMBL/GenBank/DDBJ databases">
        <title>Sequencing the genomes of 1000 actinobacteria strains.</title>
        <authorList>
            <person name="Klenk H.-P."/>
        </authorList>
    </citation>
    <scope>NUCLEOTIDE SEQUENCE [LARGE SCALE GENOMIC DNA]</scope>
    <source>
        <strain evidence="1 2">DSM 43748</strain>
    </source>
</reference>
<protein>
    <recommendedName>
        <fullName evidence="3">WD40 repeat domain-containing protein</fullName>
    </recommendedName>
</protein>